<feature type="coiled-coil region" evidence="1">
    <location>
        <begin position="382"/>
        <end position="409"/>
    </location>
</feature>
<proteinExistence type="predicted"/>
<feature type="compositionally biased region" description="Acidic residues" evidence="2">
    <location>
        <begin position="117"/>
        <end position="126"/>
    </location>
</feature>
<evidence type="ECO:0000256" key="2">
    <source>
        <dbReference type="SAM" id="MobiDB-lite"/>
    </source>
</evidence>
<keyword evidence="1" id="KW-0175">Coiled coil</keyword>
<sequence>MSNSVIVPTNILRSLTKTLLLQLATGGSITVHTGNTVAQLRRLLEGTSIAYRRAYLTSPMLPDDCTLAEIALKKLLTQGKIELPEEQHTRDDNTSQPATPGRSENDIPSSPLSVLPDDIEDNEENSADATEQVANVSVSPSRNHESLVGPETVQVTSVPLSEIVQPVASVPLSCNLVCKYTIRDSETSYGFGESVNATFELPISTCLPQVSTELPAYLNVPAIVIVQTISKLMEANPFWITGSDSWTLTIHNQFPSSDDKPGANAFDTESVAYRHLQGGLARCGYSCSDECPGPTPTHLDAPTFSKIGSSKLPLTLYDWWICQGAKFYAARTEDTQGVPNYLLTLLVTCQSSHGPYSGNVDNDGQPRKKARIMLARKQIPNQGAAKKKHQTAQEQIKEYEHEADFQSLRGPNGKKHNLDDLVRLAVYFHGLYTELKGANEKPFPYTVWASTDVLDSQTEWISALQKCGEYISKFRMGDEESLEAFTTFRLETVRNKVWKDGKIVSPIALKKVLVDMKESGNL</sequence>
<accession>A0AAD7E1X0</accession>
<name>A0AAD7E1X0_9AGAR</name>
<evidence type="ECO:0000313" key="3">
    <source>
        <dbReference type="EMBL" id="KAJ7224197.1"/>
    </source>
</evidence>
<dbReference type="Proteomes" id="UP001219525">
    <property type="component" value="Unassembled WGS sequence"/>
</dbReference>
<keyword evidence="4" id="KW-1185">Reference proteome</keyword>
<feature type="compositionally biased region" description="Basic and acidic residues" evidence="2">
    <location>
        <begin position="82"/>
        <end position="93"/>
    </location>
</feature>
<comment type="caution">
    <text evidence="3">The sequence shown here is derived from an EMBL/GenBank/DDBJ whole genome shotgun (WGS) entry which is preliminary data.</text>
</comment>
<protein>
    <submittedName>
        <fullName evidence="3">Uncharacterized protein</fullName>
    </submittedName>
</protein>
<organism evidence="3 4">
    <name type="scientific">Mycena pura</name>
    <dbReference type="NCBI Taxonomy" id="153505"/>
    <lineage>
        <taxon>Eukaryota</taxon>
        <taxon>Fungi</taxon>
        <taxon>Dikarya</taxon>
        <taxon>Basidiomycota</taxon>
        <taxon>Agaricomycotina</taxon>
        <taxon>Agaricomycetes</taxon>
        <taxon>Agaricomycetidae</taxon>
        <taxon>Agaricales</taxon>
        <taxon>Marasmiineae</taxon>
        <taxon>Mycenaceae</taxon>
        <taxon>Mycena</taxon>
    </lineage>
</organism>
<evidence type="ECO:0000313" key="4">
    <source>
        <dbReference type="Proteomes" id="UP001219525"/>
    </source>
</evidence>
<gene>
    <name evidence="3" type="ORF">GGX14DRAFT_557086</name>
</gene>
<feature type="region of interest" description="Disordered" evidence="2">
    <location>
        <begin position="82"/>
        <end position="150"/>
    </location>
</feature>
<dbReference type="AlphaFoldDB" id="A0AAD7E1X0"/>
<reference evidence="3" key="1">
    <citation type="submission" date="2023-03" db="EMBL/GenBank/DDBJ databases">
        <title>Massive genome expansion in bonnet fungi (Mycena s.s.) driven by repeated elements and novel gene families across ecological guilds.</title>
        <authorList>
            <consortium name="Lawrence Berkeley National Laboratory"/>
            <person name="Harder C.B."/>
            <person name="Miyauchi S."/>
            <person name="Viragh M."/>
            <person name="Kuo A."/>
            <person name="Thoen E."/>
            <person name="Andreopoulos B."/>
            <person name="Lu D."/>
            <person name="Skrede I."/>
            <person name="Drula E."/>
            <person name="Henrissat B."/>
            <person name="Morin E."/>
            <person name="Kohler A."/>
            <person name="Barry K."/>
            <person name="LaButti K."/>
            <person name="Morin E."/>
            <person name="Salamov A."/>
            <person name="Lipzen A."/>
            <person name="Mereny Z."/>
            <person name="Hegedus B."/>
            <person name="Baldrian P."/>
            <person name="Stursova M."/>
            <person name="Weitz H."/>
            <person name="Taylor A."/>
            <person name="Grigoriev I.V."/>
            <person name="Nagy L.G."/>
            <person name="Martin F."/>
            <person name="Kauserud H."/>
        </authorList>
    </citation>
    <scope>NUCLEOTIDE SEQUENCE</scope>
    <source>
        <strain evidence="3">9144</strain>
    </source>
</reference>
<dbReference type="EMBL" id="JARJCW010000005">
    <property type="protein sequence ID" value="KAJ7224197.1"/>
    <property type="molecule type" value="Genomic_DNA"/>
</dbReference>
<feature type="compositionally biased region" description="Polar residues" evidence="2">
    <location>
        <begin position="127"/>
        <end position="141"/>
    </location>
</feature>
<evidence type="ECO:0000256" key="1">
    <source>
        <dbReference type="SAM" id="Coils"/>
    </source>
</evidence>